<name>A0A7K0CMS5_9ACTN</name>
<evidence type="ECO:0000259" key="5">
    <source>
        <dbReference type="Pfam" id="PF00135"/>
    </source>
</evidence>
<evidence type="ECO:0000256" key="2">
    <source>
        <dbReference type="ARBA" id="ARBA00022801"/>
    </source>
</evidence>
<evidence type="ECO:0000256" key="1">
    <source>
        <dbReference type="ARBA" id="ARBA00005964"/>
    </source>
</evidence>
<protein>
    <recommendedName>
        <fullName evidence="3">Carboxylic ester hydrolase</fullName>
        <ecNumber evidence="3">3.1.1.-</ecNumber>
    </recommendedName>
</protein>
<feature type="region of interest" description="Disordered" evidence="4">
    <location>
        <begin position="467"/>
        <end position="490"/>
    </location>
</feature>
<dbReference type="OrthoDB" id="3199405at2"/>
<dbReference type="AlphaFoldDB" id="A0A7K0CMS5"/>
<evidence type="ECO:0000313" key="7">
    <source>
        <dbReference type="Proteomes" id="UP000466345"/>
    </source>
</evidence>
<dbReference type="Gene3D" id="3.40.50.1820">
    <property type="entry name" value="alpha/beta hydrolase"/>
    <property type="match status" value="1"/>
</dbReference>
<gene>
    <name evidence="6" type="ORF">SRB5_49610</name>
</gene>
<dbReference type="PROSITE" id="PS00122">
    <property type="entry name" value="CARBOXYLESTERASE_B_1"/>
    <property type="match status" value="1"/>
</dbReference>
<dbReference type="PANTHER" id="PTHR11559">
    <property type="entry name" value="CARBOXYLESTERASE"/>
    <property type="match status" value="1"/>
</dbReference>
<feature type="domain" description="Carboxylesterase type B" evidence="5">
    <location>
        <begin position="4"/>
        <end position="468"/>
    </location>
</feature>
<comment type="caution">
    <text evidence="6">The sequence shown here is derived from an EMBL/GenBank/DDBJ whole genome shotgun (WGS) entry which is preliminary data.</text>
</comment>
<reference evidence="6 7" key="1">
    <citation type="submission" date="2019-10" db="EMBL/GenBank/DDBJ databases">
        <title>Streptomyces smaragdinus sp. nov. and Streptomyces fabii sp. nov., isolated from the gut of fungus growing-termite Macrotermes natalensis.</title>
        <authorList>
            <person name="Schwitalla J."/>
            <person name="Benndorf R."/>
            <person name="Martin K."/>
            <person name="De Beer W."/>
            <person name="Kaster A.-K."/>
            <person name="Vollmers J."/>
            <person name="Poulsen M."/>
            <person name="Beemelmanns C."/>
        </authorList>
    </citation>
    <scope>NUCLEOTIDE SEQUENCE [LARGE SCALE GENOMIC DNA]</scope>
    <source>
        <strain evidence="6 7">RB5</strain>
    </source>
</reference>
<organism evidence="6 7">
    <name type="scientific">Streptomyces smaragdinus</name>
    <dbReference type="NCBI Taxonomy" id="2585196"/>
    <lineage>
        <taxon>Bacteria</taxon>
        <taxon>Bacillati</taxon>
        <taxon>Actinomycetota</taxon>
        <taxon>Actinomycetes</taxon>
        <taxon>Kitasatosporales</taxon>
        <taxon>Streptomycetaceae</taxon>
        <taxon>Streptomyces</taxon>
    </lineage>
</organism>
<evidence type="ECO:0000256" key="4">
    <source>
        <dbReference type="SAM" id="MobiDB-lite"/>
    </source>
</evidence>
<evidence type="ECO:0000256" key="3">
    <source>
        <dbReference type="RuleBase" id="RU361235"/>
    </source>
</evidence>
<keyword evidence="2 3" id="KW-0378">Hydrolase</keyword>
<proteinExistence type="inferred from homology"/>
<dbReference type="EMBL" id="WEGJ01000024">
    <property type="protein sequence ID" value="MQY14785.1"/>
    <property type="molecule type" value="Genomic_DNA"/>
</dbReference>
<dbReference type="SUPFAM" id="SSF53474">
    <property type="entry name" value="alpha/beta-Hydrolases"/>
    <property type="match status" value="1"/>
</dbReference>
<evidence type="ECO:0000313" key="6">
    <source>
        <dbReference type="EMBL" id="MQY14785.1"/>
    </source>
</evidence>
<dbReference type="InterPro" id="IPR050309">
    <property type="entry name" value="Type-B_Carboxylest/Lipase"/>
</dbReference>
<dbReference type="InterPro" id="IPR002018">
    <property type="entry name" value="CarbesteraseB"/>
</dbReference>
<keyword evidence="7" id="KW-1185">Reference proteome</keyword>
<sequence length="490" mass="51672">MDVEVTVRQGRLRGRITDGVAAFRGIPYAPAPVGDALYRPPGAPPAWDGVRDAAEFGPTAPKPPYRPPFDALLGDPDIPGDEFLNLNVWTPDPAGAGLPVLVWIHGGAFRNGSGAVPTYDGHAFARDGVVLVSLNYRLGVPGFALFPDAPANLGLRDQLAALAWVRDNIAAFGGDPDRVTVAGESAGAMSVATLMALPQSRGLFRRAVTQSGACQGTVTADDARLVLAETAKTLGVEPTARAFAAVPMDQLIAAQDTIGRNLAVTRDAARFGKSVVAAAMAYPPVVDGEFLERPPLELIAEGAGGDVTLLTGTTTEEQRFFLVPTGITRFLDARALTAMAGEKLAAAYTANRPDASPGDVGSALLTDRYFRIPAIRMAELRDGGPAPTYMYEFAWGTEVAGLGACHALELGFVFDTLGHPSTAGMTGDAPQDLARRMHAAWVAFATDGDPGWAPYDLDKRPVMVFDDPEQGVVDDPRGDERGLWVSAPDR</sequence>
<dbReference type="InterPro" id="IPR029058">
    <property type="entry name" value="AB_hydrolase_fold"/>
</dbReference>
<dbReference type="Pfam" id="PF00135">
    <property type="entry name" value="COesterase"/>
    <property type="match status" value="1"/>
</dbReference>
<dbReference type="Proteomes" id="UP000466345">
    <property type="component" value="Unassembled WGS sequence"/>
</dbReference>
<dbReference type="EC" id="3.1.1.-" evidence="3"/>
<accession>A0A7K0CMS5</accession>
<dbReference type="GO" id="GO:0016787">
    <property type="term" value="F:hydrolase activity"/>
    <property type="evidence" value="ECO:0007669"/>
    <property type="project" value="UniProtKB-KW"/>
</dbReference>
<dbReference type="InterPro" id="IPR019826">
    <property type="entry name" value="Carboxylesterase_B_AS"/>
</dbReference>
<comment type="similarity">
    <text evidence="1 3">Belongs to the type-B carboxylesterase/lipase family.</text>
</comment>
<feature type="compositionally biased region" description="Basic and acidic residues" evidence="4">
    <location>
        <begin position="474"/>
        <end position="490"/>
    </location>
</feature>
<dbReference type="RefSeq" id="WP_153455632.1">
    <property type="nucleotide sequence ID" value="NZ_WEGJ01000024.1"/>
</dbReference>